<dbReference type="EMBL" id="GL945488">
    <property type="protein sequence ID" value="EGN94481.1"/>
    <property type="molecule type" value="Genomic_DNA"/>
</dbReference>
<keyword evidence="2" id="KW-1185">Reference proteome</keyword>
<dbReference type="AlphaFoldDB" id="F8QB95"/>
<organism evidence="2">
    <name type="scientific">Serpula lacrymans var. lacrymans (strain S7.3)</name>
    <name type="common">Dry rot fungus</name>
    <dbReference type="NCBI Taxonomy" id="936435"/>
    <lineage>
        <taxon>Eukaryota</taxon>
        <taxon>Fungi</taxon>
        <taxon>Dikarya</taxon>
        <taxon>Basidiomycota</taxon>
        <taxon>Agaricomycotina</taxon>
        <taxon>Agaricomycetes</taxon>
        <taxon>Agaricomycetidae</taxon>
        <taxon>Boletales</taxon>
        <taxon>Coniophorineae</taxon>
        <taxon>Serpulaceae</taxon>
        <taxon>Serpula</taxon>
    </lineage>
</organism>
<protein>
    <submittedName>
        <fullName evidence="1">Uncharacterized protein</fullName>
    </submittedName>
</protein>
<reference evidence="2" key="1">
    <citation type="journal article" date="2011" name="Science">
        <title>The plant cell wall-decomposing machinery underlies the functional diversity of forest fungi.</title>
        <authorList>
            <person name="Eastwood D.C."/>
            <person name="Floudas D."/>
            <person name="Binder M."/>
            <person name="Majcherczyk A."/>
            <person name="Schneider P."/>
            <person name="Aerts A."/>
            <person name="Asiegbu F.O."/>
            <person name="Baker S.E."/>
            <person name="Barry K."/>
            <person name="Bendiksby M."/>
            <person name="Blumentritt M."/>
            <person name="Coutinho P.M."/>
            <person name="Cullen D."/>
            <person name="de Vries R.P."/>
            <person name="Gathman A."/>
            <person name="Goodell B."/>
            <person name="Henrissat B."/>
            <person name="Ihrmark K."/>
            <person name="Kauserud H."/>
            <person name="Kohler A."/>
            <person name="LaButti K."/>
            <person name="Lapidus A."/>
            <person name="Lavin J.L."/>
            <person name="Lee Y.-H."/>
            <person name="Lindquist E."/>
            <person name="Lilly W."/>
            <person name="Lucas S."/>
            <person name="Morin E."/>
            <person name="Murat C."/>
            <person name="Oguiza J.A."/>
            <person name="Park J."/>
            <person name="Pisabarro A.G."/>
            <person name="Riley R."/>
            <person name="Rosling A."/>
            <person name="Salamov A."/>
            <person name="Schmidt O."/>
            <person name="Schmutz J."/>
            <person name="Skrede I."/>
            <person name="Stenlid J."/>
            <person name="Wiebenga A."/>
            <person name="Xie X."/>
            <person name="Kuees U."/>
            <person name="Hibbett D.S."/>
            <person name="Hoffmeister D."/>
            <person name="Hoegberg N."/>
            <person name="Martin F."/>
            <person name="Grigoriev I.V."/>
            <person name="Watkinson S.C."/>
        </authorList>
    </citation>
    <scope>NUCLEOTIDE SEQUENCE [LARGE SCALE GENOMIC DNA]</scope>
    <source>
        <strain evidence="2">strain S7.3</strain>
    </source>
</reference>
<dbReference type="Proteomes" id="UP000008063">
    <property type="component" value="Unassembled WGS sequence"/>
</dbReference>
<sequence>MYTQSRGVCKIDISWDHDVAILLFISTKWKFLGGTCFDVVTSRQGLRKPSSCHTGLFVLIHT</sequence>
<dbReference type="HOGENOM" id="CLU_2905543_0_0_1"/>
<evidence type="ECO:0000313" key="1">
    <source>
        <dbReference type="EMBL" id="EGN94481.1"/>
    </source>
</evidence>
<proteinExistence type="predicted"/>
<accession>F8QB95</accession>
<name>F8QB95_SERL3</name>
<gene>
    <name evidence="1" type="ORF">SERLA73DRAFT_125973</name>
</gene>
<dbReference type="InParanoid" id="F8QB95"/>
<evidence type="ECO:0000313" key="2">
    <source>
        <dbReference type="Proteomes" id="UP000008063"/>
    </source>
</evidence>